<dbReference type="Proteomes" id="UP000218615">
    <property type="component" value="Unassembled WGS sequence"/>
</dbReference>
<evidence type="ECO:0000313" key="1">
    <source>
        <dbReference type="EMBL" id="SNQ61707.1"/>
    </source>
</evidence>
<gene>
    <name evidence="1" type="ORF">MNV_480002</name>
</gene>
<accession>A0A284VRA1</accession>
<evidence type="ECO:0000313" key="2">
    <source>
        <dbReference type="Proteomes" id="UP000218615"/>
    </source>
</evidence>
<sequence>MAEVVQHLKKRKDNLNIERRLIMKKAEEHIQRGYASILTDVNDVQSVDMKLKMDTASGLLTIKEASEWASDYFKKAPSGQFRV</sequence>
<protein>
    <submittedName>
        <fullName evidence="1">Uncharacterized protein</fullName>
    </submittedName>
</protein>
<keyword evidence="2" id="KW-1185">Reference proteome</keyword>
<name>A0A284VRA1_9EURY</name>
<proteinExistence type="predicted"/>
<organism evidence="1 2">
    <name type="scientific">Candidatus Methanoperedens nitratireducens</name>
    <dbReference type="NCBI Taxonomy" id="1392998"/>
    <lineage>
        <taxon>Archaea</taxon>
        <taxon>Methanobacteriati</taxon>
        <taxon>Methanobacteriota</taxon>
        <taxon>Stenosarchaea group</taxon>
        <taxon>Methanomicrobia</taxon>
        <taxon>Methanosarcinales</taxon>
        <taxon>ANME-2 cluster</taxon>
        <taxon>Candidatus Methanoperedentaceae</taxon>
        <taxon>Candidatus Methanoperedens</taxon>
    </lineage>
</organism>
<dbReference type="AlphaFoldDB" id="A0A284VRA1"/>
<dbReference type="EMBL" id="FZMP01000194">
    <property type="protein sequence ID" value="SNQ61707.1"/>
    <property type="molecule type" value="Genomic_DNA"/>
</dbReference>
<reference evidence="2" key="1">
    <citation type="submission" date="2017-06" db="EMBL/GenBank/DDBJ databases">
        <authorList>
            <person name="Cremers G."/>
        </authorList>
    </citation>
    <scope>NUCLEOTIDE SEQUENCE [LARGE SCALE GENOMIC DNA]</scope>
</reference>